<comment type="caution">
    <text evidence="4">The sequence shown here is derived from an EMBL/GenBank/DDBJ whole genome shotgun (WGS) entry which is preliminary data.</text>
</comment>
<dbReference type="Gene3D" id="3.40.50.720">
    <property type="entry name" value="NAD(P)-binding Rossmann-like Domain"/>
    <property type="match status" value="1"/>
</dbReference>
<evidence type="ECO:0000259" key="3">
    <source>
        <dbReference type="Pfam" id="PF01370"/>
    </source>
</evidence>
<dbReference type="Proteomes" id="UP001165060">
    <property type="component" value="Unassembled WGS sequence"/>
</dbReference>
<feature type="domain" description="NAD-dependent epimerase/dehydratase" evidence="3">
    <location>
        <begin position="22"/>
        <end position="253"/>
    </location>
</feature>
<organism evidence="4 5">
    <name type="scientific">Tetraparma gracilis</name>
    <dbReference type="NCBI Taxonomy" id="2962635"/>
    <lineage>
        <taxon>Eukaryota</taxon>
        <taxon>Sar</taxon>
        <taxon>Stramenopiles</taxon>
        <taxon>Ochrophyta</taxon>
        <taxon>Bolidophyceae</taxon>
        <taxon>Parmales</taxon>
        <taxon>Triparmaceae</taxon>
        <taxon>Tetraparma</taxon>
    </lineage>
</organism>
<keyword evidence="5" id="KW-1185">Reference proteome</keyword>
<reference evidence="4 5" key="1">
    <citation type="journal article" date="2023" name="Commun. Biol.">
        <title>Genome analysis of Parmales, the sister group of diatoms, reveals the evolutionary specialization of diatoms from phago-mixotrophs to photoautotrophs.</title>
        <authorList>
            <person name="Ban H."/>
            <person name="Sato S."/>
            <person name="Yoshikawa S."/>
            <person name="Yamada K."/>
            <person name="Nakamura Y."/>
            <person name="Ichinomiya M."/>
            <person name="Sato N."/>
            <person name="Blanc-Mathieu R."/>
            <person name="Endo H."/>
            <person name="Kuwata A."/>
            <person name="Ogata H."/>
        </authorList>
    </citation>
    <scope>NUCLEOTIDE SEQUENCE [LARGE SCALE GENOMIC DNA]</scope>
</reference>
<accession>A0ABQ6MUX0</accession>
<evidence type="ECO:0000313" key="5">
    <source>
        <dbReference type="Proteomes" id="UP001165060"/>
    </source>
</evidence>
<dbReference type="EMBL" id="BRYB01001762">
    <property type="protein sequence ID" value="GMI33135.1"/>
    <property type="molecule type" value="Genomic_DNA"/>
</dbReference>
<dbReference type="Pfam" id="PF01370">
    <property type="entry name" value="Epimerase"/>
    <property type="match status" value="1"/>
</dbReference>
<sequence>MLAAASRAGARSISTLPPSSTISVTGACGYIGSHVVRELLGRGFRVNAAVLREGDAQHLKHLPNAAENLAVFGNCDLAEPGSYDSAFSDAQGVIHSAAIVALGASPKIVSLSVDGTRNILASVDKHPGIKAYAHTSSCAAIQRYDVPLDHVFTEQDWNDWSTLERGDGYGVAKTEAERVVKEHFRDDERHSAVLNPNVSIGPVFTKQHSVASVLMVREIIFGNKAVFFPASFIDVRDVATAHVNALLTPEANKRRFILVGDADPCDQRELAAVASRLFPAMQFDAPAQIPPSIMQNVLIPLSRLPIVGSKILTPFQREIQTQRVFKYDNAAAKEVLGVTFRDLDLSVRDAVESLVEGGYAKPRFK</sequence>
<dbReference type="SUPFAM" id="SSF51735">
    <property type="entry name" value="NAD(P)-binding Rossmann-fold domains"/>
    <property type="match status" value="1"/>
</dbReference>
<dbReference type="InterPro" id="IPR001509">
    <property type="entry name" value="Epimerase_deHydtase"/>
</dbReference>
<dbReference type="PROSITE" id="PS51257">
    <property type="entry name" value="PROKAR_LIPOPROTEIN"/>
    <property type="match status" value="1"/>
</dbReference>
<keyword evidence="1" id="KW-0560">Oxidoreductase</keyword>
<evidence type="ECO:0000256" key="2">
    <source>
        <dbReference type="ARBA" id="ARBA00023445"/>
    </source>
</evidence>
<dbReference type="PANTHER" id="PTHR10366:SF564">
    <property type="entry name" value="STEROL-4-ALPHA-CARBOXYLATE 3-DEHYDROGENASE, DECARBOXYLATING"/>
    <property type="match status" value="1"/>
</dbReference>
<comment type="similarity">
    <text evidence="2">Belongs to the NAD(P)-dependent epimerase/dehydratase family. Dihydroflavonol-4-reductase subfamily.</text>
</comment>
<dbReference type="PANTHER" id="PTHR10366">
    <property type="entry name" value="NAD DEPENDENT EPIMERASE/DEHYDRATASE"/>
    <property type="match status" value="1"/>
</dbReference>
<name>A0ABQ6MUX0_9STRA</name>
<gene>
    <name evidence="4" type="ORF">TeGR_g1741</name>
</gene>
<evidence type="ECO:0000313" key="4">
    <source>
        <dbReference type="EMBL" id="GMI33135.1"/>
    </source>
</evidence>
<protein>
    <recommendedName>
        <fullName evidence="3">NAD-dependent epimerase/dehydratase domain-containing protein</fullName>
    </recommendedName>
</protein>
<dbReference type="InterPro" id="IPR050425">
    <property type="entry name" value="NAD(P)_dehydrat-like"/>
</dbReference>
<dbReference type="InterPro" id="IPR036291">
    <property type="entry name" value="NAD(P)-bd_dom_sf"/>
</dbReference>
<proteinExistence type="inferred from homology"/>
<evidence type="ECO:0000256" key="1">
    <source>
        <dbReference type="ARBA" id="ARBA00023002"/>
    </source>
</evidence>